<evidence type="ECO:0000256" key="2">
    <source>
        <dbReference type="SAM" id="Phobius"/>
    </source>
</evidence>
<proteinExistence type="predicted"/>
<feature type="compositionally biased region" description="Basic and acidic residues" evidence="1">
    <location>
        <begin position="295"/>
        <end position="304"/>
    </location>
</feature>
<evidence type="ECO:0000313" key="3">
    <source>
        <dbReference type="EMBL" id="GAA4822686.1"/>
    </source>
</evidence>
<protein>
    <recommendedName>
        <fullName evidence="5">DUF2637 domain-containing protein</fullName>
    </recommendedName>
</protein>
<evidence type="ECO:0008006" key="5">
    <source>
        <dbReference type="Google" id="ProtNLM"/>
    </source>
</evidence>
<dbReference type="Proteomes" id="UP001501265">
    <property type="component" value="Unassembled WGS sequence"/>
</dbReference>
<keyword evidence="2" id="KW-0472">Membrane</keyword>
<comment type="caution">
    <text evidence="3">The sequence shown here is derived from an EMBL/GenBank/DDBJ whole genome shotgun (WGS) entry which is preliminary data.</text>
</comment>
<name>A0ABP9CYD9_9ACTN</name>
<organism evidence="3 4">
    <name type="scientific">Streptomyces ziwulingensis</name>
    <dbReference type="NCBI Taxonomy" id="1045501"/>
    <lineage>
        <taxon>Bacteria</taxon>
        <taxon>Bacillati</taxon>
        <taxon>Actinomycetota</taxon>
        <taxon>Actinomycetes</taxon>
        <taxon>Kitasatosporales</taxon>
        <taxon>Streptomycetaceae</taxon>
        <taxon>Streptomyces</taxon>
    </lineage>
</organism>
<feature type="transmembrane region" description="Helical" evidence="2">
    <location>
        <begin position="133"/>
        <end position="155"/>
    </location>
</feature>
<feature type="compositionally biased region" description="Low complexity" evidence="1">
    <location>
        <begin position="283"/>
        <end position="294"/>
    </location>
</feature>
<keyword evidence="2" id="KW-1133">Transmembrane helix</keyword>
<dbReference type="RefSeq" id="WP_345624260.1">
    <property type="nucleotide sequence ID" value="NZ_BAABIG010000084.1"/>
</dbReference>
<feature type="region of interest" description="Disordered" evidence="1">
    <location>
        <begin position="256"/>
        <end position="344"/>
    </location>
</feature>
<feature type="compositionally biased region" description="Basic residues" evidence="1">
    <location>
        <begin position="257"/>
        <end position="267"/>
    </location>
</feature>
<feature type="compositionally biased region" description="Low complexity" evidence="1">
    <location>
        <begin position="75"/>
        <end position="86"/>
    </location>
</feature>
<feature type="transmembrane region" description="Helical" evidence="2">
    <location>
        <begin position="231"/>
        <end position="249"/>
    </location>
</feature>
<feature type="transmembrane region" description="Helical" evidence="2">
    <location>
        <begin position="205"/>
        <end position="225"/>
    </location>
</feature>
<feature type="region of interest" description="Disordered" evidence="1">
    <location>
        <begin position="1"/>
        <end position="126"/>
    </location>
</feature>
<evidence type="ECO:0000256" key="1">
    <source>
        <dbReference type="SAM" id="MobiDB-lite"/>
    </source>
</evidence>
<dbReference type="EMBL" id="BAABIG010000084">
    <property type="protein sequence ID" value="GAA4822686.1"/>
    <property type="molecule type" value="Genomic_DNA"/>
</dbReference>
<keyword evidence="4" id="KW-1185">Reference proteome</keyword>
<feature type="compositionally biased region" description="Basic and acidic residues" evidence="1">
    <location>
        <begin position="112"/>
        <end position="126"/>
    </location>
</feature>
<gene>
    <name evidence="3" type="ORF">GCM10023220_65060</name>
</gene>
<reference evidence="4" key="1">
    <citation type="journal article" date="2019" name="Int. J. Syst. Evol. Microbiol.">
        <title>The Global Catalogue of Microorganisms (GCM) 10K type strain sequencing project: providing services to taxonomists for standard genome sequencing and annotation.</title>
        <authorList>
            <consortium name="The Broad Institute Genomics Platform"/>
            <consortium name="The Broad Institute Genome Sequencing Center for Infectious Disease"/>
            <person name="Wu L."/>
            <person name="Ma J."/>
        </authorList>
    </citation>
    <scope>NUCLEOTIDE SEQUENCE [LARGE SCALE GENOMIC DNA]</scope>
    <source>
        <strain evidence="4">JCM 18081</strain>
    </source>
</reference>
<evidence type="ECO:0000313" key="4">
    <source>
        <dbReference type="Proteomes" id="UP001501265"/>
    </source>
</evidence>
<feature type="transmembrane region" description="Helical" evidence="2">
    <location>
        <begin position="175"/>
        <end position="193"/>
    </location>
</feature>
<keyword evidence="2" id="KW-0812">Transmembrane</keyword>
<sequence length="344" mass="37004">MYEEFAYSPENPAYYPPGGYGWDGAGRGRHRAPVEAEPPPLVPDLPWDPAEELAFMLQDAVQWQGTGAPAPPAADVPAEAPVPGGPSDDLPEEAAGAPPTRDAAPGHRKTRAPREPRTPREPRERRLPRGLDAVSYLTAALTTVIAFAVSLLSGIVTYDPLRLVALTRLPSDVVAYWPLLVYGPWLVASLSVLRAALHQRRAVHSWSVVLVFSLIAVFLCVAQVSGSVIDIAAAALPGLAGLACFQQLVRQITLTRPPRRATPRHRVRPEPARPAGAEEESEPAAAEETPAAGAPRREGAEPRRPGPARTVPEPAPVTYVISENRPLRNPGRHQHGPVPQPRRA</sequence>
<accession>A0ABP9CYD9</accession>